<dbReference type="SUPFAM" id="SSF50129">
    <property type="entry name" value="GroES-like"/>
    <property type="match status" value="1"/>
</dbReference>
<dbReference type="Proteomes" id="UP000278756">
    <property type="component" value="Plasmid pASEM-1"/>
</dbReference>
<dbReference type="Gene3D" id="3.40.50.720">
    <property type="entry name" value="NAD(P)-binding Rossmann-like Domain"/>
    <property type="match status" value="1"/>
</dbReference>
<reference evidence="6" key="2">
    <citation type="journal article" date="2017" name="Plant Physiol. Biochem.">
        <title>Differential oxidative and antioxidative response of duckweed Lemna minor toward plant growth promoting/inhibiting bacteria.</title>
        <authorList>
            <person name="Ishizawa H."/>
            <person name="Kuroda M."/>
            <person name="Morikawa M."/>
            <person name="Ike M."/>
        </authorList>
    </citation>
    <scope>NUCLEOTIDE SEQUENCE [LARGE SCALE GENOMIC DNA]</scope>
    <source>
        <strain evidence="6">M6</strain>
    </source>
</reference>
<evidence type="ECO:0000313" key="5">
    <source>
        <dbReference type="EMBL" id="BBF82734.1"/>
    </source>
</evidence>
<dbReference type="Pfam" id="PF00107">
    <property type="entry name" value="ADH_zinc_N"/>
    <property type="match status" value="1"/>
</dbReference>
<evidence type="ECO:0000256" key="1">
    <source>
        <dbReference type="ARBA" id="ARBA00010371"/>
    </source>
</evidence>
<name>A0A3G9GBZ0_9CAUL</name>
<dbReference type="OrthoDB" id="9792321at2"/>
<gene>
    <name evidence="5" type="ORF">EM6_3375</name>
</gene>
<proteinExistence type="inferred from homology"/>
<feature type="domain" description="Enoyl reductase (ER)" evidence="4">
    <location>
        <begin position="10"/>
        <end position="331"/>
    </location>
</feature>
<dbReference type="RefSeq" id="WP_126424352.1">
    <property type="nucleotide sequence ID" value="NZ_AP018829.1"/>
</dbReference>
<dbReference type="Pfam" id="PF08240">
    <property type="entry name" value="ADH_N"/>
    <property type="match status" value="1"/>
</dbReference>
<dbReference type="PANTHER" id="PTHR44154">
    <property type="entry name" value="QUINONE OXIDOREDUCTASE"/>
    <property type="match status" value="1"/>
</dbReference>
<sequence length="336" mass="36297">MKAIGYNETGPTTVLRDLDLPKPVAGPRDLIVRVEAVSVNPADTKLRRFAAPSDDQPRVLGFDAAGVVESVGSEVTLFRPGDAVFYAGDITRSGTNAQFHAVDDRLVGPKPQTLSFAEAAALPLTAITAWEILFERLKVSRDASAAPQTLLIIGGAGGVGSILIQLARRLTNLTVIATASRPETAQWVENMGANAVINHGLSLADELRRIGLTEVDCIASLTARDRHYESLKTLIKPQGRIVLIDDPEHFDIVPFKRKSVTLSWEFMFTRAAFQTLDMIEQHRLLAAVSALVDRGEIRTTMTQDAGPITAANLIRVHEQIEAGSSIGKTVLSGFPD</sequence>
<dbReference type="GO" id="GO:0016491">
    <property type="term" value="F:oxidoreductase activity"/>
    <property type="evidence" value="ECO:0007669"/>
    <property type="project" value="UniProtKB-KW"/>
</dbReference>
<dbReference type="PANTHER" id="PTHR44154:SF1">
    <property type="entry name" value="QUINONE OXIDOREDUCTASE"/>
    <property type="match status" value="1"/>
</dbReference>
<protein>
    <recommendedName>
        <fullName evidence="3">Zinc-type alcohol dehydrogenase-like protein</fullName>
    </recommendedName>
</protein>
<dbReference type="InterPro" id="IPR036291">
    <property type="entry name" value="NAD(P)-bd_dom_sf"/>
</dbReference>
<organism evidence="5 6">
    <name type="scientific">Asticcacaulis excentricus</name>
    <dbReference type="NCBI Taxonomy" id="78587"/>
    <lineage>
        <taxon>Bacteria</taxon>
        <taxon>Pseudomonadati</taxon>
        <taxon>Pseudomonadota</taxon>
        <taxon>Alphaproteobacteria</taxon>
        <taxon>Caulobacterales</taxon>
        <taxon>Caulobacteraceae</taxon>
        <taxon>Asticcacaulis</taxon>
    </lineage>
</organism>
<dbReference type="InterPro" id="IPR014182">
    <property type="entry name" value="ADH_Zn_typ-1"/>
</dbReference>
<evidence type="ECO:0000256" key="2">
    <source>
        <dbReference type="ARBA" id="ARBA00022857"/>
    </source>
</evidence>
<dbReference type="SUPFAM" id="SSF51735">
    <property type="entry name" value="NAD(P)-binding Rossmann-fold domains"/>
    <property type="match status" value="1"/>
</dbReference>
<keyword evidence="3 5" id="KW-0560">Oxidoreductase</keyword>
<comment type="similarity">
    <text evidence="1 3">Belongs to the zinc-containing alcohol dehydrogenase family. Quinone oxidoreductase subfamily.</text>
</comment>
<keyword evidence="3" id="KW-0479">Metal-binding</keyword>
<accession>A0A3G9GBZ0</accession>
<dbReference type="SMART" id="SM00829">
    <property type="entry name" value="PKS_ER"/>
    <property type="match status" value="1"/>
</dbReference>
<dbReference type="NCBIfam" id="TIGR02817">
    <property type="entry name" value="adh_fam_1"/>
    <property type="match status" value="1"/>
</dbReference>
<keyword evidence="5" id="KW-0614">Plasmid</keyword>
<keyword evidence="3" id="KW-0862">Zinc</keyword>
<dbReference type="InterPro" id="IPR051603">
    <property type="entry name" value="Zinc-ADH_QOR/CCCR"/>
</dbReference>
<dbReference type="InterPro" id="IPR011032">
    <property type="entry name" value="GroES-like_sf"/>
</dbReference>
<dbReference type="Gene3D" id="3.90.180.10">
    <property type="entry name" value="Medium-chain alcohol dehydrogenases, catalytic domain"/>
    <property type="match status" value="1"/>
</dbReference>
<keyword evidence="2" id="KW-0521">NADP</keyword>
<dbReference type="InterPro" id="IPR020843">
    <property type="entry name" value="ER"/>
</dbReference>
<dbReference type="GO" id="GO:0008270">
    <property type="term" value="F:zinc ion binding"/>
    <property type="evidence" value="ECO:0007669"/>
    <property type="project" value="InterPro"/>
</dbReference>
<dbReference type="AlphaFoldDB" id="A0A3G9GBZ0"/>
<dbReference type="CDD" id="cd08252">
    <property type="entry name" value="AL_MDR"/>
    <property type="match status" value="1"/>
</dbReference>
<evidence type="ECO:0000256" key="3">
    <source>
        <dbReference type="RuleBase" id="RU364000"/>
    </source>
</evidence>
<dbReference type="EMBL" id="AP018829">
    <property type="protein sequence ID" value="BBF82734.1"/>
    <property type="molecule type" value="Genomic_DNA"/>
</dbReference>
<reference evidence="6" key="1">
    <citation type="journal article" date="2017" name="Biotechnol. Biofuels">
        <title>Evaluation of environmental bacterial communities as a factor affecting the growth of duckweed Lemna minor.</title>
        <authorList>
            <person name="Ishizawa H."/>
            <person name="Kuroda M."/>
            <person name="Morikawa M."/>
            <person name="Ike M."/>
        </authorList>
    </citation>
    <scope>NUCLEOTIDE SEQUENCE [LARGE SCALE GENOMIC DNA]</scope>
    <source>
        <strain evidence="6">M6</strain>
    </source>
</reference>
<evidence type="ECO:0000259" key="4">
    <source>
        <dbReference type="SMART" id="SM00829"/>
    </source>
</evidence>
<geneLocation type="plasmid" evidence="6">
    <name>pasem-1 dna</name>
</geneLocation>
<dbReference type="InterPro" id="IPR013154">
    <property type="entry name" value="ADH-like_N"/>
</dbReference>
<dbReference type="InterPro" id="IPR013149">
    <property type="entry name" value="ADH-like_C"/>
</dbReference>
<evidence type="ECO:0000313" key="6">
    <source>
        <dbReference type="Proteomes" id="UP000278756"/>
    </source>
</evidence>